<dbReference type="Pfam" id="PF00482">
    <property type="entry name" value="T2SSF"/>
    <property type="match status" value="1"/>
</dbReference>
<feature type="transmembrane region" description="Helical" evidence="6">
    <location>
        <begin position="6"/>
        <end position="29"/>
    </location>
</feature>
<keyword evidence="5 6" id="KW-0472">Membrane</keyword>
<keyword evidence="9" id="KW-1185">Reference proteome</keyword>
<dbReference type="Proteomes" id="UP000001826">
    <property type="component" value="Chromosome"/>
</dbReference>
<name>Q8TXG9_METKA</name>
<reference evidence="8 9" key="1">
    <citation type="journal article" date="2002" name="Proc. Natl. Acad. Sci. U.S.A.">
        <title>The complete genome of hyperthermophile Methanopyrus kandleri AV19 and monophyly of archaeal methanogens.</title>
        <authorList>
            <person name="Slesarev A.I."/>
            <person name="Mezhevaya K.V."/>
            <person name="Makarova K.S."/>
            <person name="Polushin N.N."/>
            <person name="Shcherbinina O.V."/>
            <person name="Shakhova V.V."/>
            <person name="Belova G.I."/>
            <person name="Aravind L."/>
            <person name="Natale D.A."/>
            <person name="Rogozin I.B."/>
            <person name="Tatusov R.L."/>
            <person name="Wolf Y.I."/>
            <person name="Stetter K.O."/>
            <person name="Malykh A.G."/>
            <person name="Koonin E.V."/>
            <person name="Kozyavkin S.A."/>
        </authorList>
    </citation>
    <scope>NUCLEOTIDE SEQUENCE [LARGE SCALE GENOMIC DNA]</scope>
    <source>
        <strain evidence="9">AV19 / DSM 6324 / JCM 9639 / NBRC 100938</strain>
    </source>
</reference>
<dbReference type="PANTHER" id="PTHR35007:SF2">
    <property type="entry name" value="PILUS ASSEMBLE PROTEIN"/>
    <property type="match status" value="1"/>
</dbReference>
<evidence type="ECO:0000256" key="2">
    <source>
        <dbReference type="ARBA" id="ARBA00022475"/>
    </source>
</evidence>
<dbReference type="EnsemblBacteria" id="AAM01919">
    <property type="protein sequence ID" value="AAM01919"/>
    <property type="gene ID" value="MK0705"/>
</dbReference>
<accession>Q8TXG9</accession>
<organism evidence="8 9">
    <name type="scientific">Methanopyrus kandleri (strain AV19 / DSM 6324 / JCM 9639 / NBRC 100938)</name>
    <dbReference type="NCBI Taxonomy" id="190192"/>
    <lineage>
        <taxon>Archaea</taxon>
        <taxon>Methanobacteriati</taxon>
        <taxon>Methanobacteriota</taxon>
        <taxon>Methanomada group</taxon>
        <taxon>Methanopyri</taxon>
        <taxon>Methanopyrales</taxon>
        <taxon>Methanopyraceae</taxon>
        <taxon>Methanopyrus</taxon>
    </lineage>
</organism>
<dbReference type="InterPro" id="IPR042094">
    <property type="entry name" value="T2SS_GspF_sf"/>
</dbReference>
<proteinExistence type="predicted"/>
<keyword evidence="3 6" id="KW-0812">Transmembrane</keyword>
<feature type="transmembrane region" description="Helical" evidence="6">
    <location>
        <begin position="221"/>
        <end position="248"/>
    </location>
</feature>
<dbReference type="STRING" id="190192.MK0705"/>
<feature type="transmembrane region" description="Helical" evidence="6">
    <location>
        <begin position="295"/>
        <end position="320"/>
    </location>
</feature>
<dbReference type="KEGG" id="mka:MK0705"/>
<evidence type="ECO:0000256" key="6">
    <source>
        <dbReference type="SAM" id="Phobius"/>
    </source>
</evidence>
<evidence type="ECO:0000256" key="3">
    <source>
        <dbReference type="ARBA" id="ARBA00022692"/>
    </source>
</evidence>
<gene>
    <name evidence="8" type="ordered locus">MK0705</name>
</gene>
<feature type="transmembrane region" description="Helical" evidence="6">
    <location>
        <begin position="268"/>
        <end position="288"/>
    </location>
</feature>
<sequence>MLRNIGPVIRLIVLILYPLALPLARILVIRMSPEYLRRMDYLLQVSNIDVPYEIYLSASLIYVLIGMSISGPLIPKLGSTAFLLAVMPLYLLIHPRIVQSLRIKDIEENLPDALRQMVEELRAGLSIFETIRNVAESDYGELSREFRIVVRDMDTGKTFEEAILDMAERVNSELLTRAVRLTVRISMSGGALADVLEAVENDIREVRRIELERKAITTMPCLALALGGLISGLPVGVSIGAVIGVAMMERMGPTYAMLPMYLQAKDPLASYPLVLGLLSGMAIGIIRYGNMKRGLVFGLPLGAAAAGVYLAIVSVMPSFLAAGGM</sequence>
<dbReference type="PaxDb" id="190192-MK0705"/>
<feature type="domain" description="Type II secretion system protein GspF" evidence="7">
    <location>
        <begin position="113"/>
        <end position="236"/>
    </location>
</feature>
<evidence type="ECO:0000313" key="9">
    <source>
        <dbReference type="Proteomes" id="UP000001826"/>
    </source>
</evidence>
<dbReference type="InParanoid" id="Q8TXG9"/>
<evidence type="ECO:0000313" key="8">
    <source>
        <dbReference type="EMBL" id="AAM01919.1"/>
    </source>
</evidence>
<evidence type="ECO:0000256" key="1">
    <source>
        <dbReference type="ARBA" id="ARBA00004651"/>
    </source>
</evidence>
<dbReference type="EMBL" id="AE009439">
    <property type="protein sequence ID" value="AAM01919.1"/>
    <property type="molecule type" value="Genomic_DNA"/>
</dbReference>
<evidence type="ECO:0000256" key="4">
    <source>
        <dbReference type="ARBA" id="ARBA00022989"/>
    </source>
</evidence>
<protein>
    <submittedName>
        <fullName evidence="8">Predicted membrane protein</fullName>
    </submittedName>
</protein>
<dbReference type="InterPro" id="IPR018076">
    <property type="entry name" value="T2SS_GspF_dom"/>
</dbReference>
<evidence type="ECO:0000259" key="7">
    <source>
        <dbReference type="Pfam" id="PF00482"/>
    </source>
</evidence>
<dbReference type="AlphaFoldDB" id="Q8TXG9"/>
<keyword evidence="2" id="KW-1003">Cell membrane</keyword>
<evidence type="ECO:0000256" key="5">
    <source>
        <dbReference type="ARBA" id="ARBA00023136"/>
    </source>
</evidence>
<dbReference type="PANTHER" id="PTHR35007">
    <property type="entry name" value="INTEGRAL MEMBRANE PROTEIN-RELATED"/>
    <property type="match status" value="1"/>
</dbReference>
<dbReference type="Gene3D" id="1.20.81.30">
    <property type="entry name" value="Type II secretion system (T2SS), domain F"/>
    <property type="match status" value="1"/>
</dbReference>
<keyword evidence="4 6" id="KW-1133">Transmembrane helix</keyword>
<comment type="subcellular location">
    <subcellularLocation>
        <location evidence="1">Cell membrane</location>
        <topology evidence="1">Multi-pass membrane protein</topology>
    </subcellularLocation>
</comment>
<feature type="transmembrane region" description="Helical" evidence="6">
    <location>
        <begin position="73"/>
        <end position="93"/>
    </location>
</feature>
<dbReference type="HOGENOM" id="CLU_077875_0_0_2"/>
<dbReference type="GO" id="GO:0005886">
    <property type="term" value="C:plasma membrane"/>
    <property type="evidence" value="ECO:0007669"/>
    <property type="project" value="UniProtKB-SubCell"/>
</dbReference>